<evidence type="ECO:0000256" key="1">
    <source>
        <dbReference type="SAM" id="Phobius"/>
    </source>
</evidence>
<evidence type="ECO:0000313" key="2">
    <source>
        <dbReference type="EMBL" id="QDH07301.1"/>
    </source>
</evidence>
<keyword evidence="1" id="KW-1133">Transmembrane helix</keyword>
<keyword evidence="1" id="KW-0472">Membrane</keyword>
<proteinExistence type="predicted"/>
<keyword evidence="2" id="KW-0496">Mitochondrion</keyword>
<name>A0A513X048_9BASI</name>
<dbReference type="AlphaFoldDB" id="A0A513X048"/>
<reference evidence="2" key="1">
    <citation type="journal article" date="2019" name="Fungal Genet. Biol.">
        <title>The unrevealing high variability on non conserved core of Austropuccinia psidii and other rust mitochondrial genomes.</title>
        <authorList>
            <person name="de Almeida J.R."/>
            <person name="Riano Pachon D.M."/>
            <person name="Franceschine L.M."/>
            <person name="Batista dos Santos I."/>
            <person name="da Silva Lopes M."/>
            <person name="Avelino de Andrade P."/>
            <person name="de Barros Monteiro-Vitorello C."/>
            <person name="Labate C.A."/>
            <person name="Quecine M.C."/>
        </authorList>
    </citation>
    <scope>NUCLEOTIDE SEQUENCE</scope>
    <source>
        <strain evidence="2">MF-1</strain>
    </source>
</reference>
<geneLocation type="mitochondrion" evidence="2"/>
<feature type="transmembrane region" description="Helical" evidence="1">
    <location>
        <begin position="63"/>
        <end position="87"/>
    </location>
</feature>
<dbReference type="RefSeq" id="YP_009681252.1">
    <property type="nucleotide sequence ID" value="NC_044121.1"/>
</dbReference>
<dbReference type="EMBL" id="MN018834">
    <property type="protein sequence ID" value="QDH07301.1"/>
    <property type="molecule type" value="Genomic_DNA"/>
</dbReference>
<accession>A0A513X048</accession>
<dbReference type="GeneID" id="41039227"/>
<sequence length="115" mass="13192">MKMKMGMRVKMRMKMKMLGAGSTSLAHHTPSFYLHGYYELRITLLRTTVRSCLLISSSIPECYPILFIFIIILLSIPLVAPGGLYLVLIRIVEFILWSLFLVMRILGLFLIILLS</sequence>
<organism evidence="2">
    <name type="scientific">Austropuccinia psidii</name>
    <dbReference type="NCBI Taxonomy" id="181123"/>
    <lineage>
        <taxon>Eukaryota</taxon>
        <taxon>Fungi</taxon>
        <taxon>Dikarya</taxon>
        <taxon>Basidiomycota</taxon>
        <taxon>Pucciniomycotina</taxon>
        <taxon>Pucciniomycetes</taxon>
        <taxon>Pucciniales</taxon>
        <taxon>Sphaerophragmiaceae</taxon>
        <taxon>Austropuccinia</taxon>
    </lineage>
</organism>
<keyword evidence="1" id="KW-0812">Transmembrane</keyword>
<protein>
    <submittedName>
        <fullName evidence="2">Uncharacterized protein</fullName>
    </submittedName>
</protein>
<gene>
    <name evidence="2" type="primary">orf115</name>
</gene>
<feature type="transmembrane region" description="Helical" evidence="1">
    <location>
        <begin position="94"/>
        <end position="114"/>
    </location>
</feature>